<keyword evidence="1" id="KW-0732">Signal</keyword>
<keyword evidence="3" id="KW-1185">Reference proteome</keyword>
<dbReference type="SUPFAM" id="SSF55136">
    <property type="entry name" value="Probable bacterial effector-binding domain"/>
    <property type="match status" value="1"/>
</dbReference>
<dbReference type="PANTHER" id="PTHR11220">
    <property type="entry name" value="HEME-BINDING PROTEIN-RELATED"/>
    <property type="match status" value="1"/>
</dbReference>
<evidence type="ECO:0000256" key="1">
    <source>
        <dbReference type="SAM" id="SignalP"/>
    </source>
</evidence>
<gene>
    <name evidence="2" type="ORF">ACFSQZ_07935</name>
</gene>
<sequence>MKILLLLTVLTISLLSHGMVHAIEKPDFKLLKKDGKFELRQYSELHIVTATMEEESQRNQAFRKLAGYIGKKNEKGQKIAMTSPVLIDGAKVTERESTLKPSMSFVVPKNVVEGGIPKPNDPSISLSKIEGGKFAVKAFKNSNSDKSRKEALEELRVWIGKQKLQAIGEASFAFYDPPWIPQMFRTNEVWIRVEKVE</sequence>
<reference evidence="3" key="1">
    <citation type="journal article" date="2019" name="Int. J. Syst. Evol. Microbiol.">
        <title>The Global Catalogue of Microorganisms (GCM) 10K type strain sequencing project: providing services to taxonomists for standard genome sequencing and annotation.</title>
        <authorList>
            <consortium name="The Broad Institute Genomics Platform"/>
            <consortium name="The Broad Institute Genome Sequencing Center for Infectious Disease"/>
            <person name="Wu L."/>
            <person name="Ma J."/>
        </authorList>
    </citation>
    <scope>NUCLEOTIDE SEQUENCE [LARGE SCALE GENOMIC DNA]</scope>
    <source>
        <strain evidence="3">JCM 16545</strain>
    </source>
</reference>
<comment type="caution">
    <text evidence="2">The sequence shown here is derived from an EMBL/GenBank/DDBJ whole genome shotgun (WGS) entry which is preliminary data.</text>
</comment>
<dbReference type="Pfam" id="PF04832">
    <property type="entry name" value="SOUL"/>
    <property type="match status" value="1"/>
</dbReference>
<dbReference type="RefSeq" id="WP_377094154.1">
    <property type="nucleotide sequence ID" value="NZ_JBHSJM010000001.1"/>
</dbReference>
<evidence type="ECO:0000313" key="3">
    <source>
        <dbReference type="Proteomes" id="UP001597297"/>
    </source>
</evidence>
<dbReference type="EMBL" id="JBHUJC010000024">
    <property type="protein sequence ID" value="MFD2276395.1"/>
    <property type="molecule type" value="Genomic_DNA"/>
</dbReference>
<proteinExistence type="predicted"/>
<name>A0ABW5E4L3_9BACT</name>
<dbReference type="Proteomes" id="UP001597297">
    <property type="component" value="Unassembled WGS sequence"/>
</dbReference>
<organism evidence="2 3">
    <name type="scientific">Rubritalea spongiae</name>
    <dbReference type="NCBI Taxonomy" id="430797"/>
    <lineage>
        <taxon>Bacteria</taxon>
        <taxon>Pseudomonadati</taxon>
        <taxon>Verrucomicrobiota</taxon>
        <taxon>Verrucomicrobiia</taxon>
        <taxon>Verrucomicrobiales</taxon>
        <taxon>Rubritaleaceae</taxon>
        <taxon>Rubritalea</taxon>
    </lineage>
</organism>
<dbReference type="PANTHER" id="PTHR11220:SF1">
    <property type="entry name" value="HEME-BINDING PROTEIN 2"/>
    <property type="match status" value="1"/>
</dbReference>
<dbReference type="InterPro" id="IPR011256">
    <property type="entry name" value="Reg_factor_effector_dom_sf"/>
</dbReference>
<protein>
    <submittedName>
        <fullName evidence="2">SOUL family heme-binding protein</fullName>
    </submittedName>
</protein>
<feature type="signal peptide" evidence="1">
    <location>
        <begin position="1"/>
        <end position="22"/>
    </location>
</feature>
<dbReference type="Gene3D" id="3.20.80.10">
    <property type="entry name" value="Regulatory factor, effector binding domain"/>
    <property type="match status" value="1"/>
</dbReference>
<accession>A0ABW5E4L3</accession>
<evidence type="ECO:0000313" key="2">
    <source>
        <dbReference type="EMBL" id="MFD2276395.1"/>
    </source>
</evidence>
<dbReference type="InterPro" id="IPR006917">
    <property type="entry name" value="SOUL_heme-bd"/>
</dbReference>
<feature type="chain" id="PRO_5047541821" evidence="1">
    <location>
        <begin position="23"/>
        <end position="197"/>
    </location>
</feature>